<keyword evidence="2" id="KW-1185">Reference proteome</keyword>
<reference evidence="1" key="1">
    <citation type="submission" date="2013-08" db="EMBL/GenBank/DDBJ databases">
        <title>Gene expansion shapes genome architecture in the human pathogen Lichtheimia corymbifera: an evolutionary genomics analysis in the ancient terrestrial Mucorales (Mucoromycotina).</title>
        <authorList>
            <person name="Schwartze V.U."/>
            <person name="Winter S."/>
            <person name="Shelest E."/>
            <person name="Marcet-Houben M."/>
            <person name="Horn F."/>
            <person name="Wehner S."/>
            <person name="Hoffmann K."/>
            <person name="Riege K."/>
            <person name="Sammeth M."/>
            <person name="Nowrousian M."/>
            <person name="Valiante V."/>
            <person name="Linde J."/>
            <person name="Jacobsen I.D."/>
            <person name="Marz M."/>
            <person name="Brakhage A.A."/>
            <person name="Gabaldon T."/>
            <person name="Bocker S."/>
            <person name="Voigt K."/>
        </authorList>
    </citation>
    <scope>NUCLEOTIDE SEQUENCE [LARGE SCALE GENOMIC DNA]</scope>
    <source>
        <strain evidence="1">FSU 9682</strain>
    </source>
</reference>
<dbReference type="Proteomes" id="UP000027586">
    <property type="component" value="Unassembled WGS sequence"/>
</dbReference>
<comment type="caution">
    <text evidence="1">The sequence shown here is derived from an EMBL/GenBank/DDBJ whole genome shotgun (WGS) entry which is preliminary data.</text>
</comment>
<accession>A0A068RHL7</accession>
<protein>
    <submittedName>
        <fullName evidence="1">Uncharacterized protein</fullName>
    </submittedName>
</protein>
<dbReference type="AlphaFoldDB" id="A0A068RHL7"/>
<evidence type="ECO:0000313" key="1">
    <source>
        <dbReference type="EMBL" id="CDH48451.1"/>
    </source>
</evidence>
<proteinExistence type="predicted"/>
<name>A0A068RHL7_9FUNG</name>
<gene>
    <name evidence="1" type="ORF">LCOR_00232.1</name>
</gene>
<dbReference type="EMBL" id="CBTN010000001">
    <property type="protein sequence ID" value="CDH48451.1"/>
    <property type="molecule type" value="Genomic_DNA"/>
</dbReference>
<dbReference type="VEuPathDB" id="FungiDB:LCOR_00232.1"/>
<evidence type="ECO:0000313" key="2">
    <source>
        <dbReference type="Proteomes" id="UP000027586"/>
    </source>
</evidence>
<organism evidence="1 2">
    <name type="scientific">Lichtheimia corymbifera JMRC:FSU:9682</name>
    <dbReference type="NCBI Taxonomy" id="1263082"/>
    <lineage>
        <taxon>Eukaryota</taxon>
        <taxon>Fungi</taxon>
        <taxon>Fungi incertae sedis</taxon>
        <taxon>Mucoromycota</taxon>
        <taxon>Mucoromycotina</taxon>
        <taxon>Mucoromycetes</taxon>
        <taxon>Mucorales</taxon>
        <taxon>Lichtheimiaceae</taxon>
        <taxon>Lichtheimia</taxon>
    </lineage>
</organism>
<sequence length="152" mass="17759">MASTQPSFHSAKTRAFLDTSPSLAHSSATTNRNSIHSNSWHLQGLTPLSQTAFTALSLDYNARSCTLLSRDQSYQVHRNTSNLHLVELRWKRYTNRRTEKEMTTRRFRPRYWMCNGYGWADAVKHNDELSWNTIWYMECCQQELWITSSGYG</sequence>